<sequence>MILRTPPQRKRRADSDVDADLAAAATAATSTRSPVSDRRLVLYDRPTALVAAGVPGEPMDDMVCTYHCRQMVKSEFMVALDTAEKQVQEYRVTLDALEERLSKSEDERTTCQDKLNYVEQELAATKGRESALQERLLKEVGEFQERYRDQIKKIGELEVQLKKEIDSRIAAESSLASAKESVKELEGNLQRLSENSEREKKALKKELSYLQDDTKLSISKLNAELERMRLRAQNSEDEAKLLNEQLDDLKKRLDESVCEKNEMEYKLLNCSALSDQRTPSDDQRLIKLLQEELRNYEKEVDEARRLKSSHTNVELLKEKLLEEQGCRERAEMELSKLQEIEAKAQKLELELAACTALLSNIPDVSSFGDIPQKIADLQKQALTNLNKVGEVTSQFKELKVALEFADLSKQRAEGEATLAKERAESATREVKRLELLLAAVSEERDTLRKGHAMLKSRDGDDASSKNMESDLSRMEKVVRELESTIRDQRELISQQHTELNLMNEKLSIESRKAKSLERDGDQLRSQVALLESKLGHGDYSASSTKVLRMVNTLAVDNEAKQTIEALQAEMKKTKERLQAVEELKGQADIGTVVDANIAEKLAQLKNQIATLEKREERYKAVFAERISVFRKACCLLFGYKIVMNDQQQSNGIPVTRFILQSVYAQSDDEKLEFDYESGSTNIVVNDYTSQHEIAQQVDIFIRKMNSIPAFTANLTMESFNKRSIC</sequence>
<dbReference type="Pfam" id="PF05557">
    <property type="entry name" value="MAD"/>
    <property type="match status" value="1"/>
</dbReference>
<evidence type="ECO:0000256" key="5">
    <source>
        <dbReference type="ARBA" id="ARBA00023242"/>
    </source>
</evidence>
<dbReference type="GO" id="GO:0007094">
    <property type="term" value="P:mitotic spindle assembly checkpoint signaling"/>
    <property type="evidence" value="ECO:0007669"/>
    <property type="project" value="InterPro"/>
</dbReference>
<keyword evidence="7" id="KW-0175">Coiled coil</keyword>
<evidence type="ECO:0000313" key="9">
    <source>
        <dbReference type="EMBL" id="KAF0921066.1"/>
    </source>
</evidence>
<comment type="subcellular location">
    <subcellularLocation>
        <location evidence="1">Nucleus</location>
    </subcellularLocation>
</comment>
<dbReference type="EMBL" id="SPHZ02000005">
    <property type="protein sequence ID" value="KAF0921066.1"/>
    <property type="molecule type" value="Genomic_DNA"/>
</dbReference>
<evidence type="ECO:0000256" key="1">
    <source>
        <dbReference type="ARBA" id="ARBA00004123"/>
    </source>
</evidence>
<dbReference type="Gene3D" id="3.30.457.60">
    <property type="match status" value="1"/>
</dbReference>
<evidence type="ECO:0008006" key="11">
    <source>
        <dbReference type="Google" id="ProtNLM"/>
    </source>
</evidence>
<keyword evidence="6" id="KW-0131">Cell cycle</keyword>
<feature type="region of interest" description="Disordered" evidence="8">
    <location>
        <begin position="454"/>
        <end position="474"/>
    </location>
</feature>
<keyword evidence="4" id="KW-0498">Mitosis</keyword>
<keyword evidence="3" id="KW-0132">Cell division</keyword>
<organism evidence="9 10">
    <name type="scientific">Oryza meyeriana var. granulata</name>
    <dbReference type="NCBI Taxonomy" id="110450"/>
    <lineage>
        <taxon>Eukaryota</taxon>
        <taxon>Viridiplantae</taxon>
        <taxon>Streptophyta</taxon>
        <taxon>Embryophyta</taxon>
        <taxon>Tracheophyta</taxon>
        <taxon>Spermatophyta</taxon>
        <taxon>Magnoliopsida</taxon>
        <taxon>Liliopsida</taxon>
        <taxon>Poales</taxon>
        <taxon>Poaceae</taxon>
        <taxon>BOP clade</taxon>
        <taxon>Oryzoideae</taxon>
        <taxon>Oryzeae</taxon>
        <taxon>Oryzinae</taxon>
        <taxon>Oryza</taxon>
        <taxon>Oryza meyeriana</taxon>
    </lineage>
</organism>
<dbReference type="Gene3D" id="1.20.5.170">
    <property type="match status" value="1"/>
</dbReference>
<proteinExistence type="inferred from homology"/>
<dbReference type="Gene3D" id="6.10.250.90">
    <property type="match status" value="1"/>
</dbReference>
<dbReference type="Proteomes" id="UP000479710">
    <property type="component" value="Unassembled WGS sequence"/>
</dbReference>
<dbReference type="FunFam" id="3.30.457.60:FF:000004">
    <property type="entry name" value="Mitotic spindle checkpoint protein MAD1"/>
    <property type="match status" value="1"/>
</dbReference>
<gene>
    <name evidence="9" type="ORF">E2562_038440</name>
</gene>
<comment type="caution">
    <text evidence="9">The sequence shown here is derived from an EMBL/GenBank/DDBJ whole genome shotgun (WGS) entry which is preliminary data.</text>
</comment>
<feature type="coiled-coil region" evidence="7">
    <location>
        <begin position="80"/>
        <end position="114"/>
    </location>
</feature>
<dbReference type="GO" id="GO:0000776">
    <property type="term" value="C:kinetochore"/>
    <property type="evidence" value="ECO:0007669"/>
    <property type="project" value="TreeGrafter"/>
</dbReference>
<protein>
    <recommendedName>
        <fullName evidence="11">Spindle assembly checkpoint component MAD1</fullName>
    </recommendedName>
</protein>
<evidence type="ECO:0000256" key="2">
    <source>
        <dbReference type="ARBA" id="ARBA00008029"/>
    </source>
</evidence>
<evidence type="ECO:0000256" key="3">
    <source>
        <dbReference type="ARBA" id="ARBA00022618"/>
    </source>
</evidence>
<name>A0A6G1E917_9ORYZ</name>
<keyword evidence="5" id="KW-0539">Nucleus</keyword>
<dbReference type="PANTHER" id="PTHR23168">
    <property type="entry name" value="MITOTIC SPINDLE ASSEMBLY CHECKPOINT PROTEIN MAD1 MITOTIC ARREST DEFICIENT-LIKE PROTEIN 1"/>
    <property type="match status" value="1"/>
</dbReference>
<evidence type="ECO:0000313" key="10">
    <source>
        <dbReference type="Proteomes" id="UP000479710"/>
    </source>
</evidence>
<dbReference type="OrthoDB" id="331602at2759"/>
<dbReference type="InterPro" id="IPR008672">
    <property type="entry name" value="Mad1"/>
</dbReference>
<dbReference type="SUPFAM" id="SSF57997">
    <property type="entry name" value="Tropomyosin"/>
    <property type="match status" value="1"/>
</dbReference>
<feature type="coiled-coil region" evidence="7">
    <location>
        <begin position="168"/>
        <end position="357"/>
    </location>
</feature>
<evidence type="ECO:0000256" key="7">
    <source>
        <dbReference type="SAM" id="Coils"/>
    </source>
</evidence>
<feature type="compositionally biased region" description="Basic and acidic residues" evidence="8">
    <location>
        <begin position="455"/>
        <end position="474"/>
    </location>
</feature>
<evidence type="ECO:0000256" key="6">
    <source>
        <dbReference type="ARBA" id="ARBA00023306"/>
    </source>
</evidence>
<dbReference type="GO" id="GO:0051315">
    <property type="term" value="P:attachment of mitotic spindle microtubules to kinetochore"/>
    <property type="evidence" value="ECO:0007669"/>
    <property type="project" value="TreeGrafter"/>
</dbReference>
<dbReference type="GO" id="GO:0072686">
    <property type="term" value="C:mitotic spindle"/>
    <property type="evidence" value="ECO:0007669"/>
    <property type="project" value="TreeGrafter"/>
</dbReference>
<dbReference type="GO" id="GO:0005635">
    <property type="term" value="C:nuclear envelope"/>
    <property type="evidence" value="ECO:0007669"/>
    <property type="project" value="TreeGrafter"/>
</dbReference>
<comment type="similarity">
    <text evidence="2">Belongs to the MAD1 family.</text>
</comment>
<accession>A0A6G1E917</accession>
<dbReference type="SUPFAM" id="SSF75704">
    <property type="entry name" value="Mitotic arrest deficient-like 1, Mad1"/>
    <property type="match status" value="1"/>
</dbReference>
<dbReference type="PANTHER" id="PTHR23168:SF0">
    <property type="entry name" value="MITOTIC SPINDLE ASSEMBLY CHECKPOINT PROTEIN MAD1"/>
    <property type="match status" value="1"/>
</dbReference>
<evidence type="ECO:0000256" key="8">
    <source>
        <dbReference type="SAM" id="MobiDB-lite"/>
    </source>
</evidence>
<dbReference type="AlphaFoldDB" id="A0A6G1E917"/>
<evidence type="ECO:0000256" key="4">
    <source>
        <dbReference type="ARBA" id="ARBA00022776"/>
    </source>
</evidence>
<keyword evidence="10" id="KW-1185">Reference proteome</keyword>
<reference evidence="9 10" key="1">
    <citation type="submission" date="2019-11" db="EMBL/GenBank/DDBJ databases">
        <title>Whole genome sequence of Oryza granulata.</title>
        <authorList>
            <person name="Li W."/>
        </authorList>
    </citation>
    <scope>NUCLEOTIDE SEQUENCE [LARGE SCALE GENOMIC DNA]</scope>
    <source>
        <strain evidence="10">cv. Menghai</strain>
        <tissue evidence="9">Leaf</tissue>
    </source>
</reference>
<dbReference type="GO" id="GO:0051301">
    <property type="term" value="P:cell division"/>
    <property type="evidence" value="ECO:0007669"/>
    <property type="project" value="UniProtKB-KW"/>
</dbReference>